<evidence type="ECO:0008006" key="4">
    <source>
        <dbReference type="Google" id="ProtNLM"/>
    </source>
</evidence>
<protein>
    <recommendedName>
        <fullName evidence="4">Nitrogen permease regulator 2</fullName>
    </recommendedName>
</protein>
<dbReference type="GO" id="GO:1990130">
    <property type="term" value="C:GATOR1 complex"/>
    <property type="evidence" value="ECO:0007669"/>
    <property type="project" value="EnsemblFungi"/>
</dbReference>
<dbReference type="GO" id="GO:0015840">
    <property type="term" value="P:urea transport"/>
    <property type="evidence" value="ECO:0007669"/>
    <property type="project" value="EnsemblFungi"/>
</dbReference>
<accession>A0A1E3NRS3</accession>
<sequence length="341" mass="39090">DGFEPIIAMFYSVFHPTEGTKVIHQVPSGVIVPPSNEPLFDFDTIKNYVIPKPSLCNKLITLKIDKYRILGFPVNIYAQQYARNSFGFNFCFVFSYESDTTPYEGNIKRIGKMFRALEEQSQLLSKSLKDSHKISSIESLIQQIFQDLNNYSECMIPIDASNSVDLKLFPISPPPPQVHSHDVPIALVKLDLLIDSLWDPTMLKIMPFINGINSIAQISEFSDANLDLTKECIRHLLHYKSIALLDIFQFQNHYTITSLIGNFLRDPNMASACQDYVLNIRKITLPSKATLFQLYNALNSNMSVSQWYMENAKLLEFIDVRKFITFGTRNGIITRIHWYPV</sequence>
<dbReference type="GeneID" id="30179169"/>
<dbReference type="GO" id="GO:0010508">
    <property type="term" value="P:positive regulation of autophagy"/>
    <property type="evidence" value="ECO:0007669"/>
    <property type="project" value="EnsemblFungi"/>
</dbReference>
<dbReference type="PANTHER" id="PTHR12991:SF10">
    <property type="entry name" value="GATOR COMPLEX PROTEIN NPRL2"/>
    <property type="match status" value="1"/>
</dbReference>
<dbReference type="EMBL" id="KV454001">
    <property type="protein sequence ID" value="ODQ48792.1"/>
    <property type="molecule type" value="Genomic_DNA"/>
</dbReference>
<dbReference type="GO" id="GO:0009410">
    <property type="term" value="P:response to xenobiotic stimulus"/>
    <property type="evidence" value="ECO:0007669"/>
    <property type="project" value="EnsemblFungi"/>
</dbReference>
<gene>
    <name evidence="2" type="ORF">PICMEDRAFT_27163</name>
</gene>
<comment type="similarity">
    <text evidence="1">Belongs to the NPR2 family.</text>
</comment>
<dbReference type="RefSeq" id="XP_019019905.1">
    <property type="nucleotide sequence ID" value="XM_019162482.1"/>
</dbReference>
<dbReference type="GO" id="GO:0015824">
    <property type="term" value="P:proline transport"/>
    <property type="evidence" value="ECO:0007669"/>
    <property type="project" value="EnsemblFungi"/>
</dbReference>
<evidence type="ECO:0000256" key="1">
    <source>
        <dbReference type="ARBA" id="ARBA00008433"/>
    </source>
</evidence>
<dbReference type="GO" id="GO:0006995">
    <property type="term" value="P:cellular response to nitrogen starvation"/>
    <property type="evidence" value="ECO:0007669"/>
    <property type="project" value="EnsemblFungi"/>
</dbReference>
<dbReference type="AlphaFoldDB" id="A0A1E3NRS3"/>
<feature type="non-terminal residue" evidence="2">
    <location>
        <position position="341"/>
    </location>
</feature>
<feature type="non-terminal residue" evidence="2">
    <location>
        <position position="1"/>
    </location>
</feature>
<evidence type="ECO:0000313" key="3">
    <source>
        <dbReference type="Proteomes" id="UP000094455"/>
    </source>
</evidence>
<dbReference type="Pfam" id="PF06218">
    <property type="entry name" value="NPR2"/>
    <property type="match status" value="2"/>
</dbReference>
<dbReference type="GO" id="GO:1904262">
    <property type="term" value="P:negative regulation of TORC1 signaling"/>
    <property type="evidence" value="ECO:0007669"/>
    <property type="project" value="EnsemblFungi"/>
</dbReference>
<evidence type="ECO:0000313" key="2">
    <source>
        <dbReference type="EMBL" id="ODQ48792.1"/>
    </source>
</evidence>
<dbReference type="OrthoDB" id="338854at2759"/>
<proteinExistence type="inferred from homology"/>
<dbReference type="Proteomes" id="UP000094455">
    <property type="component" value="Unassembled WGS sequence"/>
</dbReference>
<dbReference type="GO" id="GO:0034198">
    <property type="term" value="P:cellular response to amino acid starvation"/>
    <property type="evidence" value="ECO:0007669"/>
    <property type="project" value="EnsemblFungi"/>
</dbReference>
<dbReference type="GO" id="GO:0005774">
    <property type="term" value="C:vacuolar membrane"/>
    <property type="evidence" value="ECO:0007669"/>
    <property type="project" value="TreeGrafter"/>
</dbReference>
<dbReference type="STRING" id="763406.A0A1E3NRS3"/>
<dbReference type="GO" id="GO:2000785">
    <property type="term" value="P:regulation of autophagosome assembly"/>
    <property type="evidence" value="ECO:0007669"/>
    <property type="project" value="EnsemblFungi"/>
</dbReference>
<reference evidence="2 3" key="1">
    <citation type="journal article" date="2016" name="Proc. Natl. Acad. Sci. U.S.A.">
        <title>Comparative genomics of biotechnologically important yeasts.</title>
        <authorList>
            <person name="Riley R."/>
            <person name="Haridas S."/>
            <person name="Wolfe K.H."/>
            <person name="Lopes M.R."/>
            <person name="Hittinger C.T."/>
            <person name="Goeker M."/>
            <person name="Salamov A.A."/>
            <person name="Wisecaver J.H."/>
            <person name="Long T.M."/>
            <person name="Calvey C.H."/>
            <person name="Aerts A.L."/>
            <person name="Barry K.W."/>
            <person name="Choi C."/>
            <person name="Clum A."/>
            <person name="Coughlan A.Y."/>
            <person name="Deshpande S."/>
            <person name="Douglass A.P."/>
            <person name="Hanson S.J."/>
            <person name="Klenk H.-P."/>
            <person name="LaButti K.M."/>
            <person name="Lapidus A."/>
            <person name="Lindquist E.A."/>
            <person name="Lipzen A.M."/>
            <person name="Meier-Kolthoff J.P."/>
            <person name="Ohm R.A."/>
            <person name="Otillar R.P."/>
            <person name="Pangilinan J.L."/>
            <person name="Peng Y."/>
            <person name="Rokas A."/>
            <person name="Rosa C.A."/>
            <person name="Scheuner C."/>
            <person name="Sibirny A.A."/>
            <person name="Slot J.C."/>
            <person name="Stielow J.B."/>
            <person name="Sun H."/>
            <person name="Kurtzman C.P."/>
            <person name="Blackwell M."/>
            <person name="Grigoriev I.V."/>
            <person name="Jeffries T.W."/>
        </authorList>
    </citation>
    <scope>NUCLEOTIDE SEQUENCE [LARGE SCALE GENOMIC DNA]</scope>
    <source>
        <strain evidence="2 3">NRRL Y-2026</strain>
    </source>
</reference>
<organism evidence="2 3">
    <name type="scientific">Pichia membranifaciens NRRL Y-2026</name>
    <dbReference type="NCBI Taxonomy" id="763406"/>
    <lineage>
        <taxon>Eukaryota</taxon>
        <taxon>Fungi</taxon>
        <taxon>Dikarya</taxon>
        <taxon>Ascomycota</taxon>
        <taxon>Saccharomycotina</taxon>
        <taxon>Pichiomycetes</taxon>
        <taxon>Pichiales</taxon>
        <taxon>Pichiaceae</taxon>
        <taxon>Pichia</taxon>
    </lineage>
</organism>
<keyword evidence="3" id="KW-1185">Reference proteome</keyword>
<name>A0A1E3NRS3_9ASCO</name>
<dbReference type="GO" id="GO:0005096">
    <property type="term" value="F:GTPase activator activity"/>
    <property type="evidence" value="ECO:0007669"/>
    <property type="project" value="EnsemblFungi"/>
</dbReference>
<dbReference type="InterPro" id="IPR009348">
    <property type="entry name" value="NPR2-like"/>
</dbReference>
<dbReference type="PANTHER" id="PTHR12991">
    <property type="entry name" value="NITROGEN PERMEASE REGULATOR 2/TUMOR SUPPRESSOR CANDIDATE 4"/>
    <property type="match status" value="1"/>
</dbReference>